<evidence type="ECO:0008006" key="2">
    <source>
        <dbReference type="Google" id="ProtNLM"/>
    </source>
</evidence>
<organism evidence="1">
    <name type="scientific">uncultured Sulfurovum sp</name>
    <dbReference type="NCBI Taxonomy" id="269237"/>
    <lineage>
        <taxon>Bacteria</taxon>
        <taxon>Pseudomonadati</taxon>
        <taxon>Campylobacterota</taxon>
        <taxon>Epsilonproteobacteria</taxon>
        <taxon>Campylobacterales</taxon>
        <taxon>Sulfurovaceae</taxon>
        <taxon>Sulfurovum</taxon>
        <taxon>environmental samples</taxon>
    </lineage>
</organism>
<gene>
    <name evidence="1" type="ORF">HELGO_WM4741</name>
</gene>
<sequence>MLKKIVISMMIISSLTIADTEVSEKNWFMEFGYQTSVQQVNGSFDSQTSGESWEGVTDNLYLEIGRNFSLNSEFSLAPNLGFTQATLLGDDYHNDAITLELPLFYNTKIFSKDVKVGPSFKYIFYPSNYYNHRDGQVDFGTQNAFAYGLQSLWGSSDTKFSLGLEYLNSANYEKVQGFGERELKSSVEMNGLYLNVGLNIGF</sequence>
<name>A0A6S6TFT8_9BACT</name>
<dbReference type="AlphaFoldDB" id="A0A6S6TFT8"/>
<accession>A0A6S6TFT8</accession>
<evidence type="ECO:0000313" key="1">
    <source>
        <dbReference type="EMBL" id="CAA6817077.1"/>
    </source>
</evidence>
<protein>
    <recommendedName>
        <fullName evidence="2">Outer membrane protein beta-barrel domain-containing protein</fullName>
    </recommendedName>
</protein>
<reference evidence="1" key="1">
    <citation type="submission" date="2020-01" db="EMBL/GenBank/DDBJ databases">
        <authorList>
            <person name="Meier V. D."/>
            <person name="Meier V D."/>
        </authorList>
    </citation>
    <scope>NUCLEOTIDE SEQUENCE</scope>
    <source>
        <strain evidence="1">HLG_WM_MAG_05</strain>
    </source>
</reference>
<proteinExistence type="predicted"/>
<dbReference type="EMBL" id="CACVAU010000050">
    <property type="protein sequence ID" value="CAA6817077.1"/>
    <property type="molecule type" value="Genomic_DNA"/>
</dbReference>